<keyword evidence="5 6" id="KW-0408">Iron</keyword>
<name>A0AB32VRG6_THECC</name>
<dbReference type="InterPro" id="IPR044861">
    <property type="entry name" value="IPNS-like_FE2OG_OXY"/>
</dbReference>
<evidence type="ECO:0000259" key="8">
    <source>
        <dbReference type="PROSITE" id="PS51471"/>
    </source>
</evidence>
<dbReference type="GeneID" id="18507236"/>
<dbReference type="FunFam" id="2.60.120.330:FF:000005">
    <property type="entry name" value="1-aminocyclopropane-1-carboxylate oxidase homolog 1"/>
    <property type="match status" value="1"/>
</dbReference>
<evidence type="ECO:0000256" key="3">
    <source>
        <dbReference type="ARBA" id="ARBA00022723"/>
    </source>
</evidence>
<feature type="region of interest" description="Disordered" evidence="7">
    <location>
        <begin position="359"/>
        <end position="386"/>
    </location>
</feature>
<evidence type="ECO:0000256" key="4">
    <source>
        <dbReference type="ARBA" id="ARBA00023002"/>
    </source>
</evidence>
<dbReference type="AlphaFoldDB" id="A0AB32VRG6"/>
<evidence type="ECO:0000256" key="1">
    <source>
        <dbReference type="ARBA" id="ARBA00001962"/>
    </source>
</evidence>
<protein>
    <submittedName>
        <fullName evidence="10">1-aminocyclopropane-1-carboxylate oxidase homolog 1</fullName>
    </submittedName>
</protein>
<gene>
    <name evidence="10" type="primary">LOC18507236</name>
</gene>
<reference evidence="10" key="1">
    <citation type="submission" date="2025-08" db="UniProtKB">
        <authorList>
            <consortium name="RefSeq"/>
        </authorList>
    </citation>
    <scope>IDENTIFICATION</scope>
</reference>
<feature type="domain" description="Fe2OG dioxygenase" evidence="8">
    <location>
        <begin position="221"/>
        <end position="324"/>
    </location>
</feature>
<dbReference type="GO" id="GO:0051213">
    <property type="term" value="F:dioxygenase activity"/>
    <property type="evidence" value="ECO:0007669"/>
    <property type="project" value="UniProtKB-ARBA"/>
</dbReference>
<dbReference type="Pfam" id="PF14226">
    <property type="entry name" value="DIOX_N"/>
    <property type="match status" value="1"/>
</dbReference>
<dbReference type="Gene3D" id="2.60.120.330">
    <property type="entry name" value="B-lactam Antibiotic, Isopenicillin N Synthase, Chain"/>
    <property type="match status" value="1"/>
</dbReference>
<dbReference type="RefSeq" id="XP_007099680.2">
    <property type="nucleotide sequence ID" value="XM_007099618.2"/>
</dbReference>
<evidence type="ECO:0000256" key="2">
    <source>
        <dbReference type="ARBA" id="ARBA00008056"/>
    </source>
</evidence>
<dbReference type="PANTHER" id="PTHR10209:SF864">
    <property type="entry name" value="FE2OG DIOXYGENASE DOMAIN-CONTAINING PROTEIN"/>
    <property type="match status" value="1"/>
</dbReference>
<keyword evidence="4 6" id="KW-0560">Oxidoreductase</keyword>
<dbReference type="InterPro" id="IPR026992">
    <property type="entry name" value="DIOX_N"/>
</dbReference>
<dbReference type="SUPFAM" id="SSF51197">
    <property type="entry name" value="Clavaminate synthase-like"/>
    <property type="match status" value="1"/>
</dbReference>
<sequence>MVVTVPVDIQADDSKSNYDREKEVKAFDESKAGVKGLVDAGVSTIPPMFKHKKNGMPDFPVCTNSNIEIPIVDFDDIDKDASLRTKIIDQVRNACGKWGFFQLINHGIPASILDDMINGIRRFHEQDLEVKKGYYTRDYKTKNVLYNSNFNLLEAPAACWRDTLTFITGLHRPPKPEELPATCRDIMIKYTDEMMKLGKTIYELLSEALGLKPSQLNDMGCADDIFAPCHYYPACPEPQLTMGATTHADSGFITILLQDQIGGLQVLHDNQWIDVTPVPGAVVVNVGDLIQLISNDKFISAYHRVLAKKEGPRVSVACIFRSHHHPENSSRLYGPIKELLSEENPPVYREITVKEIIKHKHSDQKTKGTASQSSKLLPSALDQFKV</sequence>
<dbReference type="InterPro" id="IPR027443">
    <property type="entry name" value="IPNS-like_sf"/>
</dbReference>
<proteinExistence type="inferred from homology"/>
<dbReference type="PANTHER" id="PTHR10209">
    <property type="entry name" value="OXIDOREDUCTASE, 2OG-FE II OXYGENASE FAMILY PROTEIN"/>
    <property type="match status" value="1"/>
</dbReference>
<dbReference type="Pfam" id="PF03171">
    <property type="entry name" value="2OG-FeII_Oxy"/>
    <property type="match status" value="1"/>
</dbReference>
<evidence type="ECO:0000313" key="9">
    <source>
        <dbReference type="Proteomes" id="UP000694886"/>
    </source>
</evidence>
<accession>A0AB32VRG6</accession>
<evidence type="ECO:0000313" key="10">
    <source>
        <dbReference type="RefSeq" id="XP_007099680.2"/>
    </source>
</evidence>
<keyword evidence="3 6" id="KW-0479">Metal-binding</keyword>
<organism evidence="9 10">
    <name type="scientific">Theobroma cacao</name>
    <name type="common">Cacao</name>
    <name type="synonym">Cocoa</name>
    <dbReference type="NCBI Taxonomy" id="3641"/>
    <lineage>
        <taxon>Eukaryota</taxon>
        <taxon>Viridiplantae</taxon>
        <taxon>Streptophyta</taxon>
        <taxon>Embryophyta</taxon>
        <taxon>Tracheophyta</taxon>
        <taxon>Spermatophyta</taxon>
        <taxon>Magnoliopsida</taxon>
        <taxon>eudicotyledons</taxon>
        <taxon>Gunneridae</taxon>
        <taxon>Pentapetalae</taxon>
        <taxon>rosids</taxon>
        <taxon>malvids</taxon>
        <taxon>Malvales</taxon>
        <taxon>Malvaceae</taxon>
        <taxon>Byttnerioideae</taxon>
        <taxon>Theobroma</taxon>
    </lineage>
</organism>
<dbReference type="PROSITE" id="PS51471">
    <property type="entry name" value="FE2OG_OXY"/>
    <property type="match status" value="1"/>
</dbReference>
<evidence type="ECO:0000256" key="7">
    <source>
        <dbReference type="SAM" id="MobiDB-lite"/>
    </source>
</evidence>
<comment type="cofactor">
    <cofactor evidence="1">
        <name>Fe cation</name>
        <dbReference type="ChEBI" id="CHEBI:24875"/>
    </cofactor>
</comment>
<dbReference type="InterPro" id="IPR005123">
    <property type="entry name" value="Oxoglu/Fe-dep_dioxygenase_dom"/>
</dbReference>
<comment type="similarity">
    <text evidence="2 6">Belongs to the iron/ascorbate-dependent oxidoreductase family.</text>
</comment>
<dbReference type="KEGG" id="tcc:18507236"/>
<dbReference type="Proteomes" id="UP000694886">
    <property type="component" value="Unplaced"/>
</dbReference>
<evidence type="ECO:0000256" key="6">
    <source>
        <dbReference type="RuleBase" id="RU003682"/>
    </source>
</evidence>
<feature type="compositionally biased region" description="Polar residues" evidence="7">
    <location>
        <begin position="367"/>
        <end position="376"/>
    </location>
</feature>
<dbReference type="GO" id="GO:0046872">
    <property type="term" value="F:metal ion binding"/>
    <property type="evidence" value="ECO:0007669"/>
    <property type="project" value="UniProtKB-KW"/>
</dbReference>
<evidence type="ECO:0000256" key="5">
    <source>
        <dbReference type="ARBA" id="ARBA00023004"/>
    </source>
</evidence>